<dbReference type="PANTHER" id="PTHR12147">
    <property type="entry name" value="METALLOPEPTIDASE M28 FAMILY MEMBER"/>
    <property type="match status" value="1"/>
</dbReference>
<keyword evidence="3 9" id="KW-0645">Protease</keyword>
<evidence type="ECO:0000256" key="5">
    <source>
        <dbReference type="ARBA" id="ARBA00022729"/>
    </source>
</evidence>
<evidence type="ECO:0000313" key="11">
    <source>
        <dbReference type="EMBL" id="RKP14383.1"/>
    </source>
</evidence>
<dbReference type="Proteomes" id="UP000267251">
    <property type="component" value="Unassembled WGS sequence"/>
</dbReference>
<dbReference type="PANTHER" id="PTHR12147:SF56">
    <property type="entry name" value="AMINOPEPTIDASE YDR415C-RELATED"/>
    <property type="match status" value="1"/>
</dbReference>
<dbReference type="AlphaFoldDB" id="A0A4P9Y5Z9"/>
<dbReference type="OrthoDB" id="2214at2759"/>
<dbReference type="GO" id="GO:0006508">
    <property type="term" value="P:proteolysis"/>
    <property type="evidence" value="ECO:0007669"/>
    <property type="project" value="UniProtKB-KW"/>
</dbReference>
<protein>
    <recommendedName>
        <fullName evidence="9">Peptide hydrolase</fullName>
        <ecNumber evidence="9">3.4.-.-</ecNumber>
    </recommendedName>
</protein>
<keyword evidence="7 9" id="KW-0862">Zinc</keyword>
<dbReference type="InterPro" id="IPR045175">
    <property type="entry name" value="M28_fam"/>
</dbReference>
<evidence type="ECO:0000256" key="1">
    <source>
        <dbReference type="ARBA" id="ARBA00001947"/>
    </source>
</evidence>
<dbReference type="Pfam" id="PF04389">
    <property type="entry name" value="Peptidase_M28"/>
    <property type="match status" value="1"/>
</dbReference>
<dbReference type="GO" id="GO:0046872">
    <property type="term" value="F:metal ion binding"/>
    <property type="evidence" value="ECO:0007669"/>
    <property type="project" value="UniProtKB-KW"/>
</dbReference>
<evidence type="ECO:0000313" key="12">
    <source>
        <dbReference type="Proteomes" id="UP000267251"/>
    </source>
</evidence>
<dbReference type="EC" id="3.4.-.-" evidence="9"/>
<keyword evidence="6 9" id="KW-0378">Hydrolase</keyword>
<feature type="domain" description="Peptidase M28" evidence="10">
    <location>
        <begin position="77"/>
        <end position="277"/>
    </location>
</feature>
<comment type="similarity">
    <text evidence="8">Belongs to the peptidase M28 family. M28E subfamily.</text>
</comment>
<comment type="cofactor">
    <cofactor evidence="1">
        <name>Zn(2+)</name>
        <dbReference type="ChEBI" id="CHEBI:29105"/>
    </cofactor>
</comment>
<dbReference type="GO" id="GO:0004177">
    <property type="term" value="F:aminopeptidase activity"/>
    <property type="evidence" value="ECO:0007669"/>
    <property type="project" value="UniProtKB-KW"/>
</dbReference>
<gene>
    <name evidence="11" type="ORF">BJ684DRAFT_4578</name>
</gene>
<keyword evidence="5" id="KW-0732">Signal</keyword>
<feature type="non-terminal residue" evidence="11">
    <location>
        <position position="1"/>
    </location>
</feature>
<feature type="non-terminal residue" evidence="11">
    <location>
        <position position="282"/>
    </location>
</feature>
<dbReference type="GO" id="GO:0008235">
    <property type="term" value="F:metalloexopeptidase activity"/>
    <property type="evidence" value="ECO:0007669"/>
    <property type="project" value="InterPro"/>
</dbReference>
<evidence type="ECO:0000259" key="10">
    <source>
        <dbReference type="Pfam" id="PF04389"/>
    </source>
</evidence>
<evidence type="ECO:0000256" key="6">
    <source>
        <dbReference type="ARBA" id="ARBA00022801"/>
    </source>
</evidence>
<keyword evidence="12" id="KW-1185">Reference proteome</keyword>
<evidence type="ECO:0000256" key="7">
    <source>
        <dbReference type="ARBA" id="ARBA00022833"/>
    </source>
</evidence>
<evidence type="ECO:0000256" key="2">
    <source>
        <dbReference type="ARBA" id="ARBA00022438"/>
    </source>
</evidence>
<sequence>LDQAVNTQLMERILPLLTQFHTRNILSSQGALSGKWIAGVLQSILNASPASMKSRVKLQRMDHPWDQPSFIVRVEASVKSESSSNPAVILGAHYDSVNIKDPRSGRAPGADDNGSGVVVLMEALRCVMLANTPLKHPIEFHWYSGEEAGLLGSQAVVRSYVKGHKKVAGALMMDMVAFPQGKGSNPVIGVANDNTNPQLSQFVRSLVKTYTDAIPKDFQCGYACSDNYPWFRKNFPTSLVFESNDMEVNKVLHTQEDSLENIDYNHAKRFARLAVAFALELA</sequence>
<dbReference type="SUPFAM" id="SSF53187">
    <property type="entry name" value="Zn-dependent exopeptidases"/>
    <property type="match status" value="1"/>
</dbReference>
<organism evidence="11 12">
    <name type="scientific">Piptocephalis cylindrospora</name>
    <dbReference type="NCBI Taxonomy" id="1907219"/>
    <lineage>
        <taxon>Eukaryota</taxon>
        <taxon>Fungi</taxon>
        <taxon>Fungi incertae sedis</taxon>
        <taxon>Zoopagomycota</taxon>
        <taxon>Zoopagomycotina</taxon>
        <taxon>Zoopagomycetes</taxon>
        <taxon>Zoopagales</taxon>
        <taxon>Piptocephalidaceae</taxon>
        <taxon>Piptocephalis</taxon>
    </lineage>
</organism>
<evidence type="ECO:0000256" key="3">
    <source>
        <dbReference type="ARBA" id="ARBA00022670"/>
    </source>
</evidence>
<evidence type="ECO:0000256" key="4">
    <source>
        <dbReference type="ARBA" id="ARBA00022723"/>
    </source>
</evidence>
<dbReference type="EMBL" id="KZ987842">
    <property type="protein sequence ID" value="RKP14383.1"/>
    <property type="molecule type" value="Genomic_DNA"/>
</dbReference>
<keyword evidence="4 9" id="KW-0479">Metal-binding</keyword>
<keyword evidence="2" id="KW-0031">Aminopeptidase</keyword>
<dbReference type="Gene3D" id="3.40.630.10">
    <property type="entry name" value="Zn peptidases"/>
    <property type="match status" value="1"/>
</dbReference>
<reference evidence="12" key="1">
    <citation type="journal article" date="2018" name="Nat. Microbiol.">
        <title>Leveraging single-cell genomics to expand the fungal tree of life.</title>
        <authorList>
            <person name="Ahrendt S.R."/>
            <person name="Quandt C.A."/>
            <person name="Ciobanu D."/>
            <person name="Clum A."/>
            <person name="Salamov A."/>
            <person name="Andreopoulos B."/>
            <person name="Cheng J.F."/>
            <person name="Woyke T."/>
            <person name="Pelin A."/>
            <person name="Henrissat B."/>
            <person name="Reynolds N.K."/>
            <person name="Benny G.L."/>
            <person name="Smith M.E."/>
            <person name="James T.Y."/>
            <person name="Grigoriev I.V."/>
        </authorList>
    </citation>
    <scope>NUCLEOTIDE SEQUENCE [LARGE SCALE GENOMIC DNA]</scope>
</reference>
<dbReference type="InterPro" id="IPR007484">
    <property type="entry name" value="Peptidase_M28"/>
</dbReference>
<accession>A0A4P9Y5Z9</accession>
<proteinExistence type="inferred from homology"/>
<evidence type="ECO:0000256" key="8">
    <source>
        <dbReference type="ARBA" id="ARBA00043962"/>
    </source>
</evidence>
<name>A0A4P9Y5Z9_9FUNG</name>
<evidence type="ECO:0000256" key="9">
    <source>
        <dbReference type="RuleBase" id="RU361240"/>
    </source>
</evidence>